<dbReference type="PANTHER" id="PTHR45935:SF15">
    <property type="entry name" value="SCAN BOX DOMAIN-CONTAINING PROTEIN"/>
    <property type="match status" value="1"/>
</dbReference>
<dbReference type="Gene3D" id="1.10.4020.10">
    <property type="entry name" value="DNA breaking-rejoining enzymes"/>
    <property type="match status" value="1"/>
</dbReference>
<dbReference type="PROSITE" id="PS50804">
    <property type="entry name" value="SCAN_BOX"/>
    <property type="match status" value="1"/>
</dbReference>
<dbReference type="InterPro" id="IPR038269">
    <property type="entry name" value="SCAN_sf"/>
</dbReference>
<name>A0A6I9Z2K7_9SAUR</name>
<dbReference type="FunFam" id="1.10.4020.10:FF:000005">
    <property type="entry name" value="Uncharacterized protein"/>
    <property type="match status" value="1"/>
</dbReference>
<feature type="region of interest" description="Disordered" evidence="2">
    <location>
        <begin position="1"/>
        <end position="22"/>
    </location>
</feature>
<evidence type="ECO:0000313" key="5">
    <source>
        <dbReference type="RefSeq" id="XP_013930867.1"/>
    </source>
</evidence>
<dbReference type="GeneID" id="106556395"/>
<proteinExistence type="predicted"/>
<feature type="non-terminal residue" evidence="5">
    <location>
        <position position="186"/>
    </location>
</feature>
<dbReference type="InterPro" id="IPR050916">
    <property type="entry name" value="SCAN-C2H2_zinc_finger"/>
</dbReference>
<dbReference type="SMART" id="SM00431">
    <property type="entry name" value="SCAN"/>
    <property type="match status" value="1"/>
</dbReference>
<dbReference type="KEGG" id="tsr:106556395"/>
<dbReference type="PANTHER" id="PTHR45935">
    <property type="entry name" value="PROTEIN ZBED8-RELATED"/>
    <property type="match status" value="1"/>
</dbReference>
<dbReference type="SUPFAM" id="SSF47353">
    <property type="entry name" value="Retrovirus capsid dimerization domain-like"/>
    <property type="match status" value="1"/>
</dbReference>
<organism evidence="4 5">
    <name type="scientific">Thamnophis sirtalis</name>
    <dbReference type="NCBI Taxonomy" id="35019"/>
    <lineage>
        <taxon>Eukaryota</taxon>
        <taxon>Metazoa</taxon>
        <taxon>Chordata</taxon>
        <taxon>Craniata</taxon>
        <taxon>Vertebrata</taxon>
        <taxon>Euteleostomi</taxon>
        <taxon>Lepidosauria</taxon>
        <taxon>Squamata</taxon>
        <taxon>Bifurcata</taxon>
        <taxon>Unidentata</taxon>
        <taxon>Episquamata</taxon>
        <taxon>Toxicofera</taxon>
        <taxon>Serpentes</taxon>
        <taxon>Colubroidea</taxon>
        <taxon>Colubridae</taxon>
        <taxon>Natricinae</taxon>
        <taxon>Thamnophis</taxon>
    </lineage>
</organism>
<evidence type="ECO:0000313" key="4">
    <source>
        <dbReference type="Proteomes" id="UP000504617"/>
    </source>
</evidence>
<accession>A0A6I9Z2K7</accession>
<evidence type="ECO:0000259" key="3">
    <source>
        <dbReference type="PROSITE" id="PS50804"/>
    </source>
</evidence>
<keyword evidence="1" id="KW-0539">Nucleus</keyword>
<evidence type="ECO:0000256" key="2">
    <source>
        <dbReference type="SAM" id="MobiDB-lite"/>
    </source>
</evidence>
<protein>
    <submittedName>
        <fullName evidence="5">Zinc finger protein 496-like</fullName>
    </submittedName>
</protein>
<feature type="domain" description="SCAN box" evidence="3">
    <location>
        <begin position="55"/>
        <end position="131"/>
    </location>
</feature>
<sequence>MSKKRPEMDANQPTWKRAGKGLIATQPGNCGEVWVGPGQKIPEKEALSSEIQHWHFRNSPFQEAEGPRELCSRLHRLCWGWLQPEKHTKAQMLDRVILEQFLAVLPREMQRWVRECRVETTCQAVALAEGFLLSQAEEEEMHQVLGSFMEIGTNCPGERVNPTNRSQEPRCRGLYKEGDQCQDTSI</sequence>
<dbReference type="RefSeq" id="XP_013930867.1">
    <property type="nucleotide sequence ID" value="XM_014075392.1"/>
</dbReference>
<evidence type="ECO:0000256" key="1">
    <source>
        <dbReference type="ARBA" id="ARBA00023242"/>
    </source>
</evidence>
<dbReference type="Pfam" id="PF02023">
    <property type="entry name" value="SCAN"/>
    <property type="match status" value="1"/>
</dbReference>
<dbReference type="InterPro" id="IPR003309">
    <property type="entry name" value="SCAN_dom"/>
</dbReference>
<dbReference type="AlphaFoldDB" id="A0A6I9Z2K7"/>
<reference evidence="5" key="1">
    <citation type="submission" date="2025-08" db="UniProtKB">
        <authorList>
            <consortium name="RefSeq"/>
        </authorList>
    </citation>
    <scope>IDENTIFICATION</scope>
    <source>
        <tissue evidence="5">Skeletal muscle</tissue>
    </source>
</reference>
<gene>
    <name evidence="5" type="primary">LOC106556395</name>
</gene>
<dbReference type="Proteomes" id="UP000504617">
    <property type="component" value="Unplaced"/>
</dbReference>
<dbReference type="CDD" id="cd07936">
    <property type="entry name" value="SCAN"/>
    <property type="match status" value="1"/>
</dbReference>
<dbReference type="OrthoDB" id="9047037at2759"/>
<keyword evidence="4" id="KW-1185">Reference proteome</keyword>